<dbReference type="PANTHER" id="PTHR30535:SF34">
    <property type="entry name" value="MOLYBDATE-BINDING PROTEIN MOLA"/>
    <property type="match status" value="1"/>
</dbReference>
<dbReference type="RefSeq" id="WP_043949515.1">
    <property type="nucleotide sequence ID" value="NZ_HG966617.1"/>
</dbReference>
<dbReference type="InterPro" id="IPR002491">
    <property type="entry name" value="ABC_transptr_periplasmic_BD"/>
</dbReference>
<evidence type="ECO:0000256" key="1">
    <source>
        <dbReference type="SAM" id="SignalP"/>
    </source>
</evidence>
<dbReference type="STRING" id="1458461.BN1012_Phect398"/>
<protein>
    <submittedName>
        <fullName evidence="3">Vitamin B12 ABC transporter, B12-binding component BtuF</fullName>
    </submittedName>
</protein>
<evidence type="ECO:0000313" key="3">
    <source>
        <dbReference type="EMBL" id="CDO58612.1"/>
    </source>
</evidence>
<dbReference type="AlphaFoldDB" id="X5MBX7"/>
<feature type="domain" description="Fe/B12 periplasmic-binding" evidence="2">
    <location>
        <begin position="28"/>
        <end position="232"/>
    </location>
</feature>
<name>X5MBX7_9HYPH</name>
<dbReference type="HOGENOM" id="CLU_038034_8_0_5"/>
<dbReference type="EMBL" id="HG966617">
    <property type="protein sequence ID" value="CDO58612.1"/>
    <property type="molecule type" value="Genomic_DNA"/>
</dbReference>
<dbReference type="Pfam" id="PF01497">
    <property type="entry name" value="Peripla_BP_2"/>
    <property type="match status" value="1"/>
</dbReference>
<dbReference type="PATRIC" id="fig|1458461.3.peg.397"/>
<evidence type="ECO:0000259" key="2">
    <source>
        <dbReference type="Pfam" id="PF01497"/>
    </source>
</evidence>
<dbReference type="KEGG" id="pect:BN1012_Phect398"/>
<dbReference type="PANTHER" id="PTHR30535">
    <property type="entry name" value="VITAMIN B12-BINDING PROTEIN"/>
    <property type="match status" value="1"/>
</dbReference>
<dbReference type="SUPFAM" id="SSF53807">
    <property type="entry name" value="Helical backbone' metal receptor"/>
    <property type="match status" value="1"/>
</dbReference>
<evidence type="ECO:0000313" key="4">
    <source>
        <dbReference type="Proteomes" id="UP000032160"/>
    </source>
</evidence>
<keyword evidence="4" id="KW-1185">Reference proteome</keyword>
<dbReference type="Proteomes" id="UP000032160">
    <property type="component" value="Chromosome I"/>
</dbReference>
<sequence>MLLAGAAFAAPAFVVPQGAIAADLPQRIVSINLCTDQLLLALDLKEQLAAVSFLARDQDLSVMWREAQQVPITQASLEGILTLQPDMVIAGAFGHSRLLGHIERLGIDVVRVADPVSLTDIRQTYLDVGARVGASEVAEQIAAEIDDLLGASARVSDVSALILSPGLLVHADGMLGSSVLTHAGYRNDSGGQTYLSLEQLALSPPDVLLIAERPNAAPSQAGKLFAHPALQHASRIKRVPPSALICGTTETARLAAALADDLRLEVGQ</sequence>
<keyword evidence="1" id="KW-0732">Signal</keyword>
<reference evidence="3 4" key="1">
    <citation type="journal article" date="2014" name="Front. Genet.">
        <title>Genome and metabolic network of "Candidatus Phaeomarinobacter ectocarpi" Ec32, a new candidate genus of Alphaproteobacteria frequently associated with brown algae.</title>
        <authorList>
            <person name="Dittami S.M."/>
            <person name="Barbeyron T."/>
            <person name="Boyen C."/>
            <person name="Cambefort J."/>
            <person name="Collet G."/>
            <person name="Delage L."/>
            <person name="Gobet A."/>
            <person name="Groisillier A."/>
            <person name="Leblanc C."/>
            <person name="Michel G."/>
            <person name="Scornet D."/>
            <person name="Siegel A."/>
            <person name="Tapia J.E."/>
            <person name="Tonon T."/>
        </authorList>
    </citation>
    <scope>NUCLEOTIDE SEQUENCE [LARGE SCALE GENOMIC DNA]</scope>
    <source>
        <strain evidence="3 4">Ec32</strain>
    </source>
</reference>
<dbReference type="InterPro" id="IPR050902">
    <property type="entry name" value="ABC_Transporter_SBP"/>
</dbReference>
<gene>
    <name evidence="3" type="ORF">BN1012_Phect398</name>
</gene>
<proteinExistence type="predicted"/>
<organism evidence="3 4">
    <name type="scientific">Candidatus Phaeomarinibacter ectocarpi</name>
    <dbReference type="NCBI Taxonomy" id="1458461"/>
    <lineage>
        <taxon>Bacteria</taxon>
        <taxon>Pseudomonadati</taxon>
        <taxon>Pseudomonadota</taxon>
        <taxon>Alphaproteobacteria</taxon>
        <taxon>Hyphomicrobiales</taxon>
        <taxon>Parvibaculaceae</taxon>
        <taxon>Candidatus Phaeomarinibacter</taxon>
    </lineage>
</organism>
<dbReference type="Gene3D" id="3.40.50.1980">
    <property type="entry name" value="Nitrogenase molybdenum iron protein domain"/>
    <property type="match status" value="2"/>
</dbReference>
<accession>X5MBX7</accession>
<feature type="chain" id="PRO_5004958261" evidence="1">
    <location>
        <begin position="22"/>
        <end position="268"/>
    </location>
</feature>
<feature type="signal peptide" evidence="1">
    <location>
        <begin position="1"/>
        <end position="21"/>
    </location>
</feature>